<comment type="caution">
    <text evidence="1">The sequence shown here is derived from an EMBL/GenBank/DDBJ whole genome shotgun (WGS) entry which is preliminary data.</text>
</comment>
<reference evidence="1 2" key="1">
    <citation type="journal article" date="2022" name="bioRxiv">
        <title>Genomics of Preaxostyla Flagellates Illuminates Evolutionary Transitions and the Path Towards Mitochondrial Loss.</title>
        <authorList>
            <person name="Novak L.V.F."/>
            <person name="Treitli S.C."/>
            <person name="Pyrih J."/>
            <person name="Halakuc P."/>
            <person name="Pipaliya S.V."/>
            <person name="Vacek V."/>
            <person name="Brzon O."/>
            <person name="Soukal P."/>
            <person name="Eme L."/>
            <person name="Dacks J.B."/>
            <person name="Karnkowska A."/>
            <person name="Elias M."/>
            <person name="Hampl V."/>
        </authorList>
    </citation>
    <scope>NUCLEOTIDE SEQUENCE [LARGE SCALE GENOMIC DNA]</scope>
    <source>
        <strain evidence="1">NAU3</strain>
        <tissue evidence="1">Gut</tissue>
    </source>
</reference>
<organism evidence="1 2">
    <name type="scientific">Blattamonas nauphoetae</name>
    <dbReference type="NCBI Taxonomy" id="2049346"/>
    <lineage>
        <taxon>Eukaryota</taxon>
        <taxon>Metamonada</taxon>
        <taxon>Preaxostyla</taxon>
        <taxon>Oxymonadida</taxon>
        <taxon>Blattamonas</taxon>
    </lineage>
</organism>
<sequence>MKTNSSCVDSQHVAGYTIADSAVVIQNNGQRFIQAEAEFWIDRKCRNVHKATVAERWCGTKPGSLFAFGEMDDARTNFVDDCWEIRLIRLEICPSLA</sequence>
<accession>A0ABQ9YBF6</accession>
<protein>
    <submittedName>
        <fullName evidence="1">Uncharacterized protein</fullName>
    </submittedName>
</protein>
<dbReference type="Proteomes" id="UP001281761">
    <property type="component" value="Unassembled WGS sequence"/>
</dbReference>
<proteinExistence type="predicted"/>
<name>A0ABQ9YBF6_9EUKA</name>
<dbReference type="EMBL" id="JARBJD010000018">
    <property type="protein sequence ID" value="KAK2961106.1"/>
    <property type="molecule type" value="Genomic_DNA"/>
</dbReference>
<gene>
    <name evidence="1" type="ORF">BLNAU_3874</name>
</gene>
<evidence type="ECO:0000313" key="2">
    <source>
        <dbReference type="Proteomes" id="UP001281761"/>
    </source>
</evidence>
<keyword evidence="2" id="KW-1185">Reference proteome</keyword>
<evidence type="ECO:0000313" key="1">
    <source>
        <dbReference type="EMBL" id="KAK2961106.1"/>
    </source>
</evidence>